<name>A0AAW1V5R9_9CUCU</name>
<reference evidence="1 2" key="1">
    <citation type="submission" date="2023-03" db="EMBL/GenBank/DDBJ databases">
        <title>Genome insight into feeding habits of ladybird beetles.</title>
        <authorList>
            <person name="Li H.-S."/>
            <person name="Huang Y.-H."/>
            <person name="Pang H."/>
        </authorList>
    </citation>
    <scope>NUCLEOTIDE SEQUENCE [LARGE SCALE GENOMIC DNA]</scope>
    <source>
        <strain evidence="1">SYSU_2023b</strain>
        <tissue evidence="1">Whole body</tissue>
    </source>
</reference>
<dbReference type="EMBL" id="JARQZJ010000117">
    <property type="protein sequence ID" value="KAK9887642.1"/>
    <property type="molecule type" value="Genomic_DNA"/>
</dbReference>
<comment type="caution">
    <text evidence="1">The sequence shown here is derived from an EMBL/GenBank/DDBJ whole genome shotgun (WGS) entry which is preliminary data.</text>
</comment>
<gene>
    <name evidence="1" type="ORF">WA026_023662</name>
</gene>
<protein>
    <submittedName>
        <fullName evidence="1">Uncharacterized protein</fullName>
    </submittedName>
</protein>
<dbReference type="AlphaFoldDB" id="A0AAW1V5R9"/>
<dbReference type="Proteomes" id="UP001431783">
    <property type="component" value="Unassembled WGS sequence"/>
</dbReference>
<sequence>MGSSQSPSSHRGQEAFQRKVSISGGSLSHLNNSSRSLQGRVENILTTKGEVKAFYVKLTSNTVEYTETTKSLRVNAHSPSMIQSFLQEKLLACFPDLHSEADNVVGELALIFG</sequence>
<evidence type="ECO:0000313" key="2">
    <source>
        <dbReference type="Proteomes" id="UP001431783"/>
    </source>
</evidence>
<evidence type="ECO:0000313" key="1">
    <source>
        <dbReference type="EMBL" id="KAK9887642.1"/>
    </source>
</evidence>
<keyword evidence="2" id="KW-1185">Reference proteome</keyword>
<accession>A0AAW1V5R9</accession>
<organism evidence="1 2">
    <name type="scientific">Henosepilachna vigintioctopunctata</name>
    <dbReference type="NCBI Taxonomy" id="420089"/>
    <lineage>
        <taxon>Eukaryota</taxon>
        <taxon>Metazoa</taxon>
        <taxon>Ecdysozoa</taxon>
        <taxon>Arthropoda</taxon>
        <taxon>Hexapoda</taxon>
        <taxon>Insecta</taxon>
        <taxon>Pterygota</taxon>
        <taxon>Neoptera</taxon>
        <taxon>Endopterygota</taxon>
        <taxon>Coleoptera</taxon>
        <taxon>Polyphaga</taxon>
        <taxon>Cucujiformia</taxon>
        <taxon>Coccinelloidea</taxon>
        <taxon>Coccinellidae</taxon>
        <taxon>Epilachninae</taxon>
        <taxon>Epilachnini</taxon>
        <taxon>Henosepilachna</taxon>
    </lineage>
</organism>
<proteinExistence type="predicted"/>